<sequence length="137" mass="15611">MRVIVAALAVLITGNAVAQCDSSVHMFNIPYVKNSSYFPSAYSTRLDEISEEHKSKNGYLLLEFQVQKNQKSDELRAYNLWLAERRIHRVKSYLTESSFPAPIVTRILTAGMDKRRDISVTWCPIKAPTVKSFELAE</sequence>
<comment type="caution">
    <text evidence="2">The sequence shown here is derived from an EMBL/GenBank/DDBJ whole genome shotgun (WGS) entry which is preliminary data.</text>
</comment>
<gene>
    <name evidence="2" type="ORF">FN961_17610</name>
</gene>
<evidence type="ECO:0000313" key="2">
    <source>
        <dbReference type="EMBL" id="TRY13085.1"/>
    </source>
</evidence>
<dbReference type="Proteomes" id="UP000318126">
    <property type="component" value="Unassembled WGS sequence"/>
</dbReference>
<accession>A0A553JKV3</accession>
<dbReference type="InterPro" id="IPR036737">
    <property type="entry name" value="OmpA-like_sf"/>
</dbReference>
<feature type="chain" id="PRO_5022162145" description="OmpA family protein" evidence="1">
    <location>
        <begin position="19"/>
        <end position="137"/>
    </location>
</feature>
<evidence type="ECO:0000256" key="1">
    <source>
        <dbReference type="SAM" id="SignalP"/>
    </source>
</evidence>
<dbReference type="Gene3D" id="3.30.1330.60">
    <property type="entry name" value="OmpA-like domain"/>
    <property type="match status" value="1"/>
</dbReference>
<dbReference type="RefSeq" id="WP_144041492.1">
    <property type="nucleotide sequence ID" value="NZ_BMPL01000043.1"/>
</dbReference>
<dbReference type="EMBL" id="VKGK01000023">
    <property type="protein sequence ID" value="TRY13085.1"/>
    <property type="molecule type" value="Genomic_DNA"/>
</dbReference>
<keyword evidence="1" id="KW-0732">Signal</keyword>
<keyword evidence="3" id="KW-1185">Reference proteome</keyword>
<name>A0A553JKV3_SHEHA</name>
<dbReference type="AlphaFoldDB" id="A0A553JKV3"/>
<protein>
    <recommendedName>
        <fullName evidence="4">OmpA family protein</fullName>
    </recommendedName>
</protein>
<evidence type="ECO:0000313" key="3">
    <source>
        <dbReference type="Proteomes" id="UP000318126"/>
    </source>
</evidence>
<evidence type="ECO:0008006" key="4">
    <source>
        <dbReference type="Google" id="ProtNLM"/>
    </source>
</evidence>
<reference evidence="3" key="1">
    <citation type="submission" date="2019-07" db="EMBL/GenBank/DDBJ databases">
        <title>Shewanella sp. YLB-08 draft genomic sequence.</title>
        <authorList>
            <person name="Yu L."/>
        </authorList>
    </citation>
    <scope>NUCLEOTIDE SEQUENCE [LARGE SCALE GENOMIC DNA]</scope>
    <source>
        <strain evidence="3">JCM 20706</strain>
    </source>
</reference>
<dbReference type="OrthoDB" id="6265695at2"/>
<feature type="signal peptide" evidence="1">
    <location>
        <begin position="1"/>
        <end position="18"/>
    </location>
</feature>
<organism evidence="2 3">
    <name type="scientific">Shewanella hanedai</name>
    <name type="common">Alteromonas hanedai</name>
    <dbReference type="NCBI Taxonomy" id="25"/>
    <lineage>
        <taxon>Bacteria</taxon>
        <taxon>Pseudomonadati</taxon>
        <taxon>Pseudomonadota</taxon>
        <taxon>Gammaproteobacteria</taxon>
        <taxon>Alteromonadales</taxon>
        <taxon>Shewanellaceae</taxon>
        <taxon>Shewanella</taxon>
    </lineage>
</organism>
<proteinExistence type="predicted"/>